<evidence type="ECO:0000256" key="1">
    <source>
        <dbReference type="SAM" id="SignalP"/>
    </source>
</evidence>
<sequence length="518" mass="58174">MISATLIMSLWLPVFCQGGHPKIVSRPSDPLIARSEDKATLNWTLGLPPSETWNSSIFEVVFGIWKHPGFLKTKLLAIDRHGEVLIRPNYEKKISCDFNMSKLQVAFTLHGLTMKDENHYCLQVELGLHQPPLTDPVMLLLEVPHMPTQTSHDKGSPVWLFPVVIVAGSINFTGDIPDRTIKAKLDDDVALGWSFSFNDLGGNPVGPFGAPDVYEISFGIYKSIHGETFLSEKLVVVDSSGKFSVQAGFDRKMDWSHSKYKLTFILKNIAIQDQAMYGVNVELGLSQLPLEDSVIVIIPGLSYVVQNGSSIVRKESAYMMEPFELSFTRSEHDRTADRIKYTLKKDNTSIFIIGKNREDNKFSCFHYVTPKPTPCSADSFSVNETYVSFKLRNVTFQDAGRYLCIKYSSGLYNTTFEEIDLSVQERPTVEIIDDETSAPRAKSSYSSKYRLLLWEKSPMAMLGFECTEVVPSCSEDRPYSAYMSSIGSNIDLTSTARLEDTPFTKDGGSSEHQLYKMI</sequence>
<keyword evidence="3" id="KW-1185">Reference proteome</keyword>
<proteinExistence type="predicted"/>
<feature type="signal peptide" evidence="1">
    <location>
        <begin position="1"/>
        <end position="18"/>
    </location>
</feature>
<protein>
    <recommendedName>
        <fullName evidence="4">Ig-like domain-containing protein</fullName>
    </recommendedName>
</protein>
<dbReference type="InterPro" id="IPR013783">
    <property type="entry name" value="Ig-like_fold"/>
</dbReference>
<dbReference type="Proteomes" id="UP000275408">
    <property type="component" value="Unassembled WGS sequence"/>
</dbReference>
<feature type="chain" id="PRO_5017980834" description="Ig-like domain-containing protein" evidence="1">
    <location>
        <begin position="19"/>
        <end position="518"/>
    </location>
</feature>
<dbReference type="OrthoDB" id="6009846at2759"/>
<gene>
    <name evidence="2" type="ORF">pdam_00023298</name>
</gene>
<name>A0A3M6T715_POCDA</name>
<reference evidence="2 3" key="1">
    <citation type="journal article" date="2018" name="Sci. Rep.">
        <title>Comparative analysis of the Pocillopora damicornis genome highlights role of immune system in coral evolution.</title>
        <authorList>
            <person name="Cunning R."/>
            <person name="Bay R.A."/>
            <person name="Gillette P."/>
            <person name="Baker A.C."/>
            <person name="Traylor-Knowles N."/>
        </authorList>
    </citation>
    <scope>NUCLEOTIDE SEQUENCE [LARGE SCALE GENOMIC DNA]</scope>
    <source>
        <strain evidence="2">RSMAS</strain>
        <tissue evidence="2">Whole animal</tissue>
    </source>
</reference>
<evidence type="ECO:0000313" key="3">
    <source>
        <dbReference type="Proteomes" id="UP000275408"/>
    </source>
</evidence>
<organism evidence="2 3">
    <name type="scientific">Pocillopora damicornis</name>
    <name type="common">Cauliflower coral</name>
    <name type="synonym">Millepora damicornis</name>
    <dbReference type="NCBI Taxonomy" id="46731"/>
    <lineage>
        <taxon>Eukaryota</taxon>
        <taxon>Metazoa</taxon>
        <taxon>Cnidaria</taxon>
        <taxon>Anthozoa</taxon>
        <taxon>Hexacorallia</taxon>
        <taxon>Scleractinia</taxon>
        <taxon>Astrocoeniina</taxon>
        <taxon>Pocilloporidae</taxon>
        <taxon>Pocillopora</taxon>
    </lineage>
</organism>
<accession>A0A3M6T715</accession>
<evidence type="ECO:0000313" key="2">
    <source>
        <dbReference type="EMBL" id="RMX37141.1"/>
    </source>
</evidence>
<dbReference type="Gene3D" id="2.60.40.10">
    <property type="entry name" value="Immunoglobulins"/>
    <property type="match status" value="1"/>
</dbReference>
<dbReference type="EMBL" id="RCHS01004185">
    <property type="protein sequence ID" value="RMX37141.1"/>
    <property type="molecule type" value="Genomic_DNA"/>
</dbReference>
<comment type="caution">
    <text evidence="2">The sequence shown here is derived from an EMBL/GenBank/DDBJ whole genome shotgun (WGS) entry which is preliminary data.</text>
</comment>
<evidence type="ECO:0008006" key="4">
    <source>
        <dbReference type="Google" id="ProtNLM"/>
    </source>
</evidence>
<dbReference type="AlphaFoldDB" id="A0A3M6T715"/>
<keyword evidence="1" id="KW-0732">Signal</keyword>